<dbReference type="Pfam" id="PF00072">
    <property type="entry name" value="Response_reg"/>
    <property type="match status" value="1"/>
</dbReference>
<name>A0A1W1H7J8_9BACT</name>
<dbReference type="Gene3D" id="3.40.50.2300">
    <property type="match status" value="1"/>
</dbReference>
<dbReference type="EMBL" id="FWEV01000037">
    <property type="protein sequence ID" value="SLM28348.1"/>
    <property type="molecule type" value="Genomic_DNA"/>
</dbReference>
<evidence type="ECO:0000313" key="3">
    <source>
        <dbReference type="EMBL" id="SLM28348.1"/>
    </source>
</evidence>
<protein>
    <submittedName>
        <fullName evidence="3">Chemotaxis protein CheY</fullName>
    </submittedName>
</protein>
<dbReference type="PROSITE" id="PS50110">
    <property type="entry name" value="RESPONSE_REGULATORY"/>
    <property type="match status" value="1"/>
</dbReference>
<dbReference type="SMART" id="SM00448">
    <property type="entry name" value="REC"/>
    <property type="match status" value="1"/>
</dbReference>
<accession>A0A1W1H7J8</accession>
<reference evidence="3 4" key="1">
    <citation type="submission" date="2017-03" db="EMBL/GenBank/DDBJ databases">
        <authorList>
            <person name="Afonso C.L."/>
            <person name="Miller P.J."/>
            <person name="Scott M.A."/>
            <person name="Spackman E."/>
            <person name="Goraichik I."/>
            <person name="Dimitrov K.M."/>
            <person name="Suarez D.L."/>
            <person name="Swayne D.E."/>
        </authorList>
    </citation>
    <scope>NUCLEOTIDE SEQUENCE [LARGE SCALE GENOMIC DNA]</scope>
    <source>
        <strain evidence="3">PRJEB14757</strain>
    </source>
</reference>
<sequence>MTSLNIMVVDDSAITIKKLTKILEELGHTVVAVARTGRDAAAMYGSVNPDLVTMDITMPDMDGIEATKLIRKEFHDALIIMVTSHGQEQMVIDAIEAGALGYVIKPVKKEKLQESIDRILDKFWKS</sequence>
<evidence type="ECO:0000259" key="2">
    <source>
        <dbReference type="PROSITE" id="PS50110"/>
    </source>
</evidence>
<proteinExistence type="predicted"/>
<evidence type="ECO:0000313" key="4">
    <source>
        <dbReference type="Proteomes" id="UP000191931"/>
    </source>
</evidence>
<feature type="modified residue" description="4-aspartylphosphate" evidence="1">
    <location>
        <position position="55"/>
    </location>
</feature>
<dbReference type="InterPro" id="IPR001789">
    <property type="entry name" value="Sig_transdc_resp-reg_receiver"/>
</dbReference>
<evidence type="ECO:0000256" key="1">
    <source>
        <dbReference type="PROSITE-ProRule" id="PRU00169"/>
    </source>
</evidence>
<organism evidence="3 4">
    <name type="scientific">Desulfamplus magnetovallimortis</name>
    <dbReference type="NCBI Taxonomy" id="1246637"/>
    <lineage>
        <taxon>Bacteria</taxon>
        <taxon>Pseudomonadati</taxon>
        <taxon>Thermodesulfobacteriota</taxon>
        <taxon>Desulfobacteria</taxon>
        <taxon>Desulfobacterales</taxon>
        <taxon>Desulfobacteraceae</taxon>
        <taxon>Desulfamplus</taxon>
    </lineage>
</organism>
<feature type="domain" description="Response regulatory" evidence="2">
    <location>
        <begin position="5"/>
        <end position="120"/>
    </location>
</feature>
<dbReference type="SUPFAM" id="SSF52172">
    <property type="entry name" value="CheY-like"/>
    <property type="match status" value="1"/>
</dbReference>
<dbReference type="RefSeq" id="WP_080804682.1">
    <property type="nucleotide sequence ID" value="NZ_LT828548.1"/>
</dbReference>
<dbReference type="AlphaFoldDB" id="A0A1W1H7J8"/>
<dbReference type="GO" id="GO:0000160">
    <property type="term" value="P:phosphorelay signal transduction system"/>
    <property type="evidence" value="ECO:0007669"/>
    <property type="project" value="InterPro"/>
</dbReference>
<dbReference type="InterPro" id="IPR052048">
    <property type="entry name" value="ST_Response_Regulator"/>
</dbReference>
<gene>
    <name evidence="3" type="primary">cheY</name>
    <name evidence="3" type="ORF">MTBBW1_1310046</name>
</gene>
<dbReference type="OrthoDB" id="9801101at2"/>
<dbReference type="PANTHER" id="PTHR43228:SF1">
    <property type="entry name" value="TWO-COMPONENT RESPONSE REGULATOR ARR22"/>
    <property type="match status" value="1"/>
</dbReference>
<keyword evidence="4" id="KW-1185">Reference proteome</keyword>
<dbReference type="Proteomes" id="UP000191931">
    <property type="component" value="Unassembled WGS sequence"/>
</dbReference>
<keyword evidence="1" id="KW-0597">Phosphoprotein</keyword>
<dbReference type="InterPro" id="IPR011006">
    <property type="entry name" value="CheY-like_superfamily"/>
</dbReference>
<dbReference type="PANTHER" id="PTHR43228">
    <property type="entry name" value="TWO-COMPONENT RESPONSE REGULATOR"/>
    <property type="match status" value="1"/>
</dbReference>
<dbReference type="STRING" id="1246637.MTBBW1_1310046"/>